<name>A0AAV4QKL2_9ARAC</name>
<protein>
    <submittedName>
        <fullName evidence="1">Uncharacterized protein</fullName>
    </submittedName>
</protein>
<evidence type="ECO:0000313" key="1">
    <source>
        <dbReference type="EMBL" id="GIY08600.1"/>
    </source>
</evidence>
<accession>A0AAV4QKL2</accession>
<keyword evidence="2" id="KW-1185">Reference proteome</keyword>
<gene>
    <name evidence="1" type="ORF">CDAR_433091</name>
</gene>
<proteinExistence type="predicted"/>
<comment type="caution">
    <text evidence="1">The sequence shown here is derived from an EMBL/GenBank/DDBJ whole genome shotgun (WGS) entry which is preliminary data.</text>
</comment>
<sequence length="71" mass="7966">MDRAEKRSPMLRRQTGLRSLAIPMISGDMSTSPAIYVSQKGCYLCVMCAVTAHARNDIRYKPDNEEECPDS</sequence>
<organism evidence="1 2">
    <name type="scientific">Caerostris darwini</name>
    <dbReference type="NCBI Taxonomy" id="1538125"/>
    <lineage>
        <taxon>Eukaryota</taxon>
        <taxon>Metazoa</taxon>
        <taxon>Ecdysozoa</taxon>
        <taxon>Arthropoda</taxon>
        <taxon>Chelicerata</taxon>
        <taxon>Arachnida</taxon>
        <taxon>Araneae</taxon>
        <taxon>Araneomorphae</taxon>
        <taxon>Entelegynae</taxon>
        <taxon>Araneoidea</taxon>
        <taxon>Araneidae</taxon>
        <taxon>Caerostris</taxon>
    </lineage>
</organism>
<evidence type="ECO:0000313" key="2">
    <source>
        <dbReference type="Proteomes" id="UP001054837"/>
    </source>
</evidence>
<dbReference type="EMBL" id="BPLQ01004536">
    <property type="protein sequence ID" value="GIY08600.1"/>
    <property type="molecule type" value="Genomic_DNA"/>
</dbReference>
<dbReference type="Proteomes" id="UP001054837">
    <property type="component" value="Unassembled WGS sequence"/>
</dbReference>
<dbReference type="AlphaFoldDB" id="A0AAV4QKL2"/>
<reference evidence="1 2" key="1">
    <citation type="submission" date="2021-06" db="EMBL/GenBank/DDBJ databases">
        <title>Caerostris darwini draft genome.</title>
        <authorList>
            <person name="Kono N."/>
            <person name="Arakawa K."/>
        </authorList>
    </citation>
    <scope>NUCLEOTIDE SEQUENCE [LARGE SCALE GENOMIC DNA]</scope>
</reference>